<dbReference type="PANTHER" id="PTHR21661">
    <property type="entry name" value="EPOXIDE HYDROLASE 1-RELATED"/>
    <property type="match status" value="1"/>
</dbReference>
<organism evidence="6 7">
    <name type="scientific">Kribbella pittospori</name>
    <dbReference type="NCBI Taxonomy" id="722689"/>
    <lineage>
        <taxon>Bacteria</taxon>
        <taxon>Bacillati</taxon>
        <taxon>Actinomycetota</taxon>
        <taxon>Actinomycetes</taxon>
        <taxon>Propionibacteriales</taxon>
        <taxon>Kribbellaceae</taxon>
        <taxon>Kribbella</taxon>
    </lineage>
</organism>
<keyword evidence="3 6" id="KW-0378">Hydrolase</keyword>
<dbReference type="Gene3D" id="3.40.50.1820">
    <property type="entry name" value="alpha/beta hydrolase"/>
    <property type="match status" value="1"/>
</dbReference>
<dbReference type="SUPFAM" id="SSF53474">
    <property type="entry name" value="alpha/beta-Hydrolases"/>
    <property type="match status" value="1"/>
</dbReference>
<dbReference type="PIRSF" id="PIRSF001112">
    <property type="entry name" value="Epoxide_hydrolase"/>
    <property type="match status" value="1"/>
</dbReference>
<evidence type="ECO:0000259" key="5">
    <source>
        <dbReference type="Pfam" id="PF06441"/>
    </source>
</evidence>
<dbReference type="Pfam" id="PF06441">
    <property type="entry name" value="EHN"/>
    <property type="match status" value="1"/>
</dbReference>
<evidence type="ECO:0000256" key="2">
    <source>
        <dbReference type="ARBA" id="ARBA00022797"/>
    </source>
</evidence>
<dbReference type="EMBL" id="SJKB01000017">
    <property type="protein sequence ID" value="TCC54873.1"/>
    <property type="molecule type" value="Genomic_DNA"/>
</dbReference>
<dbReference type="InterPro" id="IPR029058">
    <property type="entry name" value="AB_hydrolase_fold"/>
</dbReference>
<dbReference type="InterPro" id="IPR010497">
    <property type="entry name" value="Epoxide_hydro_N"/>
</dbReference>
<evidence type="ECO:0000256" key="1">
    <source>
        <dbReference type="ARBA" id="ARBA00010088"/>
    </source>
</evidence>
<dbReference type="RefSeq" id="WP_131364561.1">
    <property type="nucleotide sequence ID" value="NZ_SJKB01000017.1"/>
</dbReference>
<accession>A0A4R0K4A6</accession>
<dbReference type="AlphaFoldDB" id="A0A4R0K4A6"/>
<dbReference type="PRINTS" id="PR00412">
    <property type="entry name" value="EPOXHYDRLASE"/>
</dbReference>
<dbReference type="PANTHER" id="PTHR21661:SF35">
    <property type="entry name" value="EPOXIDE HYDROLASE"/>
    <property type="match status" value="1"/>
</dbReference>
<feature type="active site" description="Proton donor" evidence="4">
    <location>
        <position position="314"/>
    </location>
</feature>
<dbReference type="OrthoDB" id="4654311at2"/>
<evidence type="ECO:0000256" key="3">
    <source>
        <dbReference type="ARBA" id="ARBA00022801"/>
    </source>
</evidence>
<comment type="caution">
    <text evidence="6">The sequence shown here is derived from an EMBL/GenBank/DDBJ whole genome shotgun (WGS) entry which is preliminary data.</text>
</comment>
<feature type="active site" description="Nucleophile" evidence="4">
    <location>
        <position position="182"/>
    </location>
</feature>
<name>A0A4R0K4A6_9ACTN</name>
<keyword evidence="7" id="KW-1185">Reference proteome</keyword>
<comment type="similarity">
    <text evidence="1">Belongs to the peptidase S33 family.</text>
</comment>
<evidence type="ECO:0000313" key="7">
    <source>
        <dbReference type="Proteomes" id="UP000291144"/>
    </source>
</evidence>
<keyword evidence="2" id="KW-0058">Aromatic hydrocarbons catabolism</keyword>
<sequence length="403" mass="45067">MTSFPWEPTPIHVPDDVLDDLRRRLTATKWPLDAGNDDGFYGVRRTQLQALVEYWADGFDWRAAERAINAFEHYRVDVNGVPVHFMRKPGVGPAPIPLILSHGWPWTFWHWSKVIGPLADPAAYGGDPADAFDVIVPSLPGFGFSTPLTNQPDMNFWKIADVWHDLMTGVLGYPKYAAAGCDVGALVTGQLGHKYADELYAIHIGSGLKLTFFNGDRGWDLSGGNPIPPNLPPAIHDRIIELERRFAAHLATHVLDPSTLGFGLADSPAGMLAWILERWLSWSGGDKAFSDDDLLTNATIYWAGNAIDTSIRTYANNNRYPWTPSHDRTPAIEAPTGITFVGYEDPPGVSTPEERVQNFLNSDRAEWYNHVNLTAHPGGGHFIPWELPTEWTDDLRRTFRDYR</sequence>
<evidence type="ECO:0000313" key="6">
    <source>
        <dbReference type="EMBL" id="TCC54873.1"/>
    </source>
</evidence>
<feature type="domain" description="Epoxide hydrolase N-terminal" evidence="5">
    <location>
        <begin position="7"/>
        <end position="110"/>
    </location>
</feature>
<dbReference type="GO" id="GO:0097176">
    <property type="term" value="P:epoxide metabolic process"/>
    <property type="evidence" value="ECO:0007669"/>
    <property type="project" value="TreeGrafter"/>
</dbReference>
<protein>
    <submittedName>
        <fullName evidence="6">Epoxide hydrolase</fullName>
    </submittedName>
</protein>
<dbReference type="InterPro" id="IPR000639">
    <property type="entry name" value="Epox_hydrolase-like"/>
</dbReference>
<proteinExistence type="inferred from homology"/>
<evidence type="ECO:0000256" key="4">
    <source>
        <dbReference type="PIRSR" id="PIRSR001112-1"/>
    </source>
</evidence>
<dbReference type="InterPro" id="IPR016292">
    <property type="entry name" value="Epoxide_hydrolase"/>
</dbReference>
<reference evidence="6 7" key="1">
    <citation type="submission" date="2019-02" db="EMBL/GenBank/DDBJ databases">
        <title>Kribbella capetownensis sp. nov. and Kribbella speibonae sp. nov., isolated from soil.</title>
        <authorList>
            <person name="Curtis S.M."/>
            <person name="Norton I."/>
            <person name="Everest G.J."/>
            <person name="Meyers P.R."/>
        </authorList>
    </citation>
    <scope>NUCLEOTIDE SEQUENCE [LARGE SCALE GENOMIC DNA]</scope>
    <source>
        <strain evidence="6 7">NRRL B-24813</strain>
    </source>
</reference>
<dbReference type="GO" id="GO:0004301">
    <property type="term" value="F:epoxide hydrolase activity"/>
    <property type="evidence" value="ECO:0007669"/>
    <property type="project" value="TreeGrafter"/>
</dbReference>
<feature type="active site" description="Proton acceptor" evidence="4">
    <location>
        <position position="381"/>
    </location>
</feature>
<dbReference type="Proteomes" id="UP000291144">
    <property type="component" value="Unassembled WGS sequence"/>
</dbReference>
<gene>
    <name evidence="6" type="ORF">E0H73_37330</name>
</gene>